<evidence type="ECO:0000256" key="17">
    <source>
        <dbReference type="ARBA" id="ARBA00034006"/>
    </source>
</evidence>
<keyword evidence="9" id="KW-0375">Hydrogen ion transport</keyword>
<dbReference type="SUPFAM" id="SSF52540">
    <property type="entry name" value="P-loop containing nucleoside triphosphate hydrolases"/>
    <property type="match status" value="1"/>
</dbReference>
<evidence type="ECO:0000256" key="18">
    <source>
        <dbReference type="SAM" id="MobiDB-lite"/>
    </source>
</evidence>
<comment type="function">
    <text evidence="1">Probable catalytic subunit of a protein translocase for flagellum-specific export, or a proton translocase involved in local circuits at the flagellum.</text>
</comment>
<dbReference type="GO" id="GO:0046933">
    <property type="term" value="F:proton-transporting ATP synthase activity, rotational mechanism"/>
    <property type="evidence" value="ECO:0007669"/>
    <property type="project" value="TreeGrafter"/>
</dbReference>
<dbReference type="GO" id="GO:0030257">
    <property type="term" value="C:type III protein secretion system complex"/>
    <property type="evidence" value="ECO:0007669"/>
    <property type="project" value="InterPro"/>
</dbReference>
<reference evidence="20 21" key="1">
    <citation type="submission" date="2018-10" db="EMBL/GenBank/DDBJ databases">
        <title>Genomic Encyclopedia of Type Strains, Phase IV (KMG-IV): sequencing the most valuable type-strain genomes for metagenomic binning, comparative biology and taxonomic classification.</title>
        <authorList>
            <person name="Goeker M."/>
        </authorList>
    </citation>
    <scope>NUCLEOTIDE SEQUENCE [LARGE SCALE GENOMIC DNA]</scope>
    <source>
        <strain evidence="20 21">DSM 4734</strain>
    </source>
</reference>
<accession>A0A495DMA7</accession>
<dbReference type="InterPro" id="IPR005714">
    <property type="entry name" value="ATPase_T3SS_FliI/YscN"/>
</dbReference>
<evidence type="ECO:0000256" key="11">
    <source>
        <dbReference type="ARBA" id="ARBA00022840"/>
    </source>
</evidence>
<dbReference type="PANTHER" id="PTHR15184">
    <property type="entry name" value="ATP SYNTHASE"/>
    <property type="match status" value="1"/>
</dbReference>
<sequence length="448" mass="47797">MMQTLIDRVGRLDDRILEGRVTALNGLLVEAEGPKAGLSLGAHARIDTGNGIAECEVVGFRGETALMMPFGPLEGIRPGARALLQPEAARVRPSQSWLGRVLDGFGRPLDSGAPLTEGGTPYPLKGNPPSAHGRARLGDRMDMGVRVLNSFVPMRRGQRLGIFAGSGVGKSVLMSMLARACDADVIVIGLIGERGREAREFVDDVLGPEGRKRSVVITETSDAPALARRQAAHLTLTAAEYFRDQGLDVLCLMDSVTRFALAQREIGLAAGEPPTTRGYTPSVFAELPRLLERAGPGPERKDGKKAGSITGLFTVLVDGDDHNEPIADAVRGILDGHVVMSRAIAERGRYPAIDVLKSVSRTAPEVYDAAERPLVAEARKHLSAYADMEELIRLGAYTQGSNPAVDRAIELNDPLEAFLGQSKDEAADIPSTFAMLSEILGGGEGVRQ</sequence>
<evidence type="ECO:0000256" key="5">
    <source>
        <dbReference type="ARBA" id="ARBA00020580"/>
    </source>
</evidence>
<keyword evidence="7" id="KW-0963">Cytoplasm</keyword>
<comment type="subcellular location">
    <subcellularLocation>
        <location evidence="2">Cytoplasm</location>
    </subcellularLocation>
</comment>
<feature type="region of interest" description="Disordered" evidence="18">
    <location>
        <begin position="109"/>
        <end position="136"/>
    </location>
</feature>
<keyword evidence="11" id="KW-0067">ATP-binding</keyword>
<feature type="domain" description="AAA+ ATPase" evidence="19">
    <location>
        <begin position="156"/>
        <end position="345"/>
    </location>
</feature>
<dbReference type="GO" id="GO:0005737">
    <property type="term" value="C:cytoplasm"/>
    <property type="evidence" value="ECO:0007669"/>
    <property type="project" value="UniProtKB-SubCell"/>
</dbReference>
<name>A0A495DMA7_9PROT</name>
<dbReference type="GO" id="GO:0016887">
    <property type="term" value="F:ATP hydrolysis activity"/>
    <property type="evidence" value="ECO:0007669"/>
    <property type="project" value="InterPro"/>
</dbReference>
<dbReference type="EC" id="7.1.2.2" evidence="4"/>
<evidence type="ECO:0000259" key="19">
    <source>
        <dbReference type="SMART" id="SM00382"/>
    </source>
</evidence>
<dbReference type="InterPro" id="IPR000194">
    <property type="entry name" value="ATPase_F1/V1/A1_a/bsu_nucl-bd"/>
</dbReference>
<evidence type="ECO:0000256" key="7">
    <source>
        <dbReference type="ARBA" id="ARBA00022490"/>
    </source>
</evidence>
<keyword evidence="6" id="KW-0813">Transport</keyword>
<keyword evidence="15" id="KW-1006">Bacterial flagellum protein export</keyword>
<dbReference type="InterPro" id="IPR003593">
    <property type="entry name" value="AAA+_ATPase"/>
</dbReference>
<organism evidence="20 21">
    <name type="scientific">Maricaulis maris</name>
    <dbReference type="NCBI Taxonomy" id="74318"/>
    <lineage>
        <taxon>Bacteria</taxon>
        <taxon>Pseudomonadati</taxon>
        <taxon>Pseudomonadota</taxon>
        <taxon>Alphaproteobacteria</taxon>
        <taxon>Maricaulales</taxon>
        <taxon>Maricaulaceae</taxon>
        <taxon>Maricaulis</taxon>
    </lineage>
</organism>
<dbReference type="PANTHER" id="PTHR15184:SF9">
    <property type="entry name" value="SPI-1 TYPE 3 SECRETION SYSTEM ATPASE"/>
    <property type="match status" value="1"/>
</dbReference>
<evidence type="ECO:0000256" key="13">
    <source>
        <dbReference type="ARBA" id="ARBA00022967"/>
    </source>
</evidence>
<keyword evidence="16" id="KW-0066">ATP synthesis</keyword>
<dbReference type="Pfam" id="PF18269">
    <property type="entry name" value="T3SS_ATPase_C"/>
    <property type="match status" value="1"/>
</dbReference>
<keyword evidence="8" id="KW-0547">Nucleotide-binding</keyword>
<comment type="catalytic activity">
    <reaction evidence="17">
        <text>ATP + H2O + cellular proteinSide 1 = ADP + phosphate + cellular proteinSide 2.</text>
        <dbReference type="EC" id="7.4.2.8"/>
    </reaction>
</comment>
<comment type="similarity">
    <text evidence="3">Belongs to the ATPase alpha/beta chains family.</text>
</comment>
<dbReference type="NCBIfam" id="TIGR01026">
    <property type="entry name" value="fliI_yscN"/>
    <property type="match status" value="1"/>
</dbReference>
<dbReference type="GO" id="GO:0008564">
    <property type="term" value="F:protein-exporting ATPase activity"/>
    <property type="evidence" value="ECO:0007669"/>
    <property type="project" value="UniProtKB-EC"/>
</dbReference>
<evidence type="ECO:0000256" key="12">
    <source>
        <dbReference type="ARBA" id="ARBA00022927"/>
    </source>
</evidence>
<dbReference type="Gene3D" id="3.40.50.12240">
    <property type="match status" value="1"/>
</dbReference>
<evidence type="ECO:0000256" key="3">
    <source>
        <dbReference type="ARBA" id="ARBA00008936"/>
    </source>
</evidence>
<protein>
    <recommendedName>
        <fullName evidence="5">Flagellum-specific ATP synthase</fullName>
        <ecNumber evidence="4">7.1.2.2</ecNumber>
    </recommendedName>
</protein>
<dbReference type="InterPro" id="IPR020003">
    <property type="entry name" value="ATPase_a/bsu_AS"/>
</dbReference>
<dbReference type="AlphaFoldDB" id="A0A495DMA7"/>
<dbReference type="GO" id="GO:0005524">
    <property type="term" value="F:ATP binding"/>
    <property type="evidence" value="ECO:0007669"/>
    <property type="project" value="UniProtKB-KW"/>
</dbReference>
<gene>
    <name evidence="20" type="ORF">C7435_0485</name>
</gene>
<evidence type="ECO:0000313" key="20">
    <source>
        <dbReference type="EMBL" id="RKR04042.1"/>
    </source>
</evidence>
<evidence type="ECO:0000256" key="8">
    <source>
        <dbReference type="ARBA" id="ARBA00022741"/>
    </source>
</evidence>
<evidence type="ECO:0000256" key="14">
    <source>
        <dbReference type="ARBA" id="ARBA00023065"/>
    </source>
</evidence>
<keyword evidence="14" id="KW-0406">Ion transport</keyword>
<keyword evidence="13" id="KW-1278">Translocase</keyword>
<evidence type="ECO:0000256" key="1">
    <source>
        <dbReference type="ARBA" id="ARBA00003290"/>
    </source>
</evidence>
<evidence type="ECO:0000256" key="4">
    <source>
        <dbReference type="ARBA" id="ARBA00012473"/>
    </source>
</evidence>
<evidence type="ECO:0000256" key="2">
    <source>
        <dbReference type="ARBA" id="ARBA00004496"/>
    </source>
</evidence>
<dbReference type="InterPro" id="IPR022426">
    <property type="entry name" value="FliI_clade3"/>
</dbReference>
<dbReference type="EMBL" id="RBIM01000001">
    <property type="protein sequence ID" value="RKR04042.1"/>
    <property type="molecule type" value="Genomic_DNA"/>
</dbReference>
<keyword evidence="12" id="KW-0653">Protein transport</keyword>
<dbReference type="NCBIfam" id="TIGR03498">
    <property type="entry name" value="FliI_clade3"/>
    <property type="match status" value="1"/>
</dbReference>
<dbReference type="PROSITE" id="PS00152">
    <property type="entry name" value="ATPASE_ALPHA_BETA"/>
    <property type="match status" value="1"/>
</dbReference>
<proteinExistence type="inferred from homology"/>
<evidence type="ECO:0000313" key="21">
    <source>
        <dbReference type="Proteomes" id="UP000273675"/>
    </source>
</evidence>
<evidence type="ECO:0000256" key="16">
    <source>
        <dbReference type="ARBA" id="ARBA00023310"/>
    </source>
</evidence>
<evidence type="ECO:0000256" key="15">
    <source>
        <dbReference type="ARBA" id="ARBA00023225"/>
    </source>
</evidence>
<dbReference type="CDD" id="cd01136">
    <property type="entry name" value="ATPase_flagellum-secretory_path_III"/>
    <property type="match status" value="1"/>
</dbReference>
<dbReference type="InterPro" id="IPR050053">
    <property type="entry name" value="ATPase_alpha/beta_chains"/>
</dbReference>
<comment type="caution">
    <text evidence="20">The sequence shown here is derived from an EMBL/GenBank/DDBJ whole genome shotgun (WGS) entry which is preliminary data.</text>
</comment>
<dbReference type="CDD" id="cd18117">
    <property type="entry name" value="ATP-synt_flagellum-secretory_path_III_N"/>
    <property type="match status" value="1"/>
</dbReference>
<dbReference type="GO" id="GO:0030254">
    <property type="term" value="P:protein secretion by the type III secretion system"/>
    <property type="evidence" value="ECO:0007669"/>
    <property type="project" value="InterPro"/>
</dbReference>
<dbReference type="Proteomes" id="UP000273675">
    <property type="component" value="Unassembled WGS sequence"/>
</dbReference>
<evidence type="ECO:0000256" key="10">
    <source>
        <dbReference type="ARBA" id="ARBA00022795"/>
    </source>
</evidence>
<dbReference type="InterPro" id="IPR027417">
    <property type="entry name" value="P-loop_NTPase"/>
</dbReference>
<evidence type="ECO:0000256" key="9">
    <source>
        <dbReference type="ARBA" id="ARBA00022781"/>
    </source>
</evidence>
<dbReference type="GO" id="GO:0044781">
    <property type="term" value="P:bacterial-type flagellum organization"/>
    <property type="evidence" value="ECO:0007669"/>
    <property type="project" value="UniProtKB-KW"/>
</dbReference>
<dbReference type="FunFam" id="3.40.50.12240:FF:000002">
    <property type="entry name" value="Flagellum-specific ATP synthase FliI"/>
    <property type="match status" value="1"/>
</dbReference>
<dbReference type="InterPro" id="IPR040627">
    <property type="entry name" value="T3SS_ATPase_C"/>
</dbReference>
<keyword evidence="10" id="KW-1005">Bacterial flagellum biogenesis</keyword>
<dbReference type="GO" id="GO:0009288">
    <property type="term" value="C:bacterial-type flagellum"/>
    <property type="evidence" value="ECO:0007669"/>
    <property type="project" value="InterPro"/>
</dbReference>
<dbReference type="Pfam" id="PF00006">
    <property type="entry name" value="ATP-synt_ab"/>
    <property type="match status" value="1"/>
</dbReference>
<dbReference type="SMART" id="SM00382">
    <property type="entry name" value="AAA"/>
    <property type="match status" value="1"/>
</dbReference>
<evidence type="ECO:0000256" key="6">
    <source>
        <dbReference type="ARBA" id="ARBA00022448"/>
    </source>
</evidence>